<evidence type="ECO:0000313" key="9">
    <source>
        <dbReference type="Proteomes" id="UP000663845"/>
    </source>
</evidence>
<reference evidence="8" key="1">
    <citation type="submission" date="2021-02" db="EMBL/GenBank/DDBJ databases">
        <authorList>
            <person name="Nowell W R."/>
        </authorList>
    </citation>
    <scope>NUCLEOTIDE SEQUENCE</scope>
</reference>
<dbReference type="GO" id="GO:0005783">
    <property type="term" value="C:endoplasmic reticulum"/>
    <property type="evidence" value="ECO:0007669"/>
    <property type="project" value="TreeGrafter"/>
</dbReference>
<keyword evidence="4" id="KW-0223">Dioxygenase</keyword>
<keyword evidence="5" id="KW-0560">Oxidoreductase</keyword>
<evidence type="ECO:0000256" key="4">
    <source>
        <dbReference type="ARBA" id="ARBA00022964"/>
    </source>
</evidence>
<evidence type="ECO:0000313" key="8">
    <source>
        <dbReference type="EMBL" id="CAF0880749.1"/>
    </source>
</evidence>
<sequence length="370" mass="44420">MIDYFTNIQQKLILSKQFNVSKDNLRRETFENNYNLSEYESKCPYHQYKIRLIERKPLIIYIEQFLTQNEIKHLIQLADPLLKRSMIHDDKGEHSYDQYRTSTSAGLKRHQTPIVKCIEQRFAQFQDNLRRETFENNYNLSEYESKCPYHQYKIRLIERKPLIIYIEQFLTQNEIKHLIQLSEPLLKRSMIHDDKGEHSYDQYRTSTSAGLKRHQTPIVKCIEQRFAQFQGDIHLDRIEPLQIVKYTHDQQFKSHYDWFPQLDLLKSGGQRISTFFSYLQSNCSLGETEFLDIQFNEKLHKRFCDILICDEKSIYSGIRFRPIPGNTIFWFNIDEQGQVEYLTYHAGRPPSQNGHKIGLNTWIRQNRFSI</sequence>
<name>A0A813Y8W4_9BILA</name>
<dbReference type="Pfam" id="PF13640">
    <property type="entry name" value="2OG-FeII_Oxy_3"/>
    <property type="match status" value="1"/>
</dbReference>
<evidence type="ECO:0000256" key="1">
    <source>
        <dbReference type="ARBA" id="ARBA00001961"/>
    </source>
</evidence>
<proteinExistence type="predicted"/>
<gene>
    <name evidence="8" type="ORF">JYZ213_LOCUS9475</name>
</gene>
<evidence type="ECO:0000256" key="3">
    <source>
        <dbReference type="ARBA" id="ARBA00022896"/>
    </source>
</evidence>
<evidence type="ECO:0000256" key="2">
    <source>
        <dbReference type="ARBA" id="ARBA00022723"/>
    </source>
</evidence>
<evidence type="ECO:0000256" key="6">
    <source>
        <dbReference type="ARBA" id="ARBA00023004"/>
    </source>
</evidence>
<dbReference type="InterPro" id="IPR045054">
    <property type="entry name" value="P4HA-like"/>
</dbReference>
<dbReference type="PANTHER" id="PTHR10869">
    <property type="entry name" value="PROLYL 4-HYDROXYLASE ALPHA SUBUNIT"/>
    <property type="match status" value="1"/>
</dbReference>
<dbReference type="Gene3D" id="2.60.120.620">
    <property type="entry name" value="q2cbj1_9rhob like domain"/>
    <property type="match status" value="2"/>
</dbReference>
<evidence type="ECO:0000256" key="5">
    <source>
        <dbReference type="ARBA" id="ARBA00023002"/>
    </source>
</evidence>
<protein>
    <recommendedName>
        <fullName evidence="7">Prolyl 4-hydroxylase alpha subunit domain-containing protein</fullName>
    </recommendedName>
</protein>
<dbReference type="Proteomes" id="UP000663845">
    <property type="component" value="Unassembled WGS sequence"/>
</dbReference>
<feature type="domain" description="Prolyl 4-hydroxylase alpha subunit" evidence="7">
    <location>
        <begin position="161"/>
        <end position="364"/>
    </location>
</feature>
<keyword evidence="3" id="KW-0847">Vitamin C</keyword>
<evidence type="ECO:0000259" key="7">
    <source>
        <dbReference type="SMART" id="SM00702"/>
    </source>
</evidence>
<dbReference type="GO" id="GO:0031418">
    <property type="term" value="F:L-ascorbic acid binding"/>
    <property type="evidence" value="ECO:0007669"/>
    <property type="project" value="UniProtKB-KW"/>
</dbReference>
<dbReference type="InterPro" id="IPR044862">
    <property type="entry name" value="Pro_4_hyd_alph_FE2OG_OXY"/>
</dbReference>
<comment type="cofactor">
    <cofactor evidence="1">
        <name>L-ascorbate</name>
        <dbReference type="ChEBI" id="CHEBI:38290"/>
    </cofactor>
</comment>
<keyword evidence="6" id="KW-0408">Iron</keyword>
<comment type="caution">
    <text evidence="8">The sequence shown here is derived from an EMBL/GenBank/DDBJ whole genome shotgun (WGS) entry which is preliminary data.</text>
</comment>
<dbReference type="PANTHER" id="PTHR10869:SF246">
    <property type="entry name" value="TRANSMEMBRANE PROLYL 4-HYDROXYLASE"/>
    <property type="match status" value="1"/>
</dbReference>
<keyword evidence="2" id="KW-0479">Metal-binding</keyword>
<accession>A0A813Y8W4</accession>
<organism evidence="8 9">
    <name type="scientific">Adineta steineri</name>
    <dbReference type="NCBI Taxonomy" id="433720"/>
    <lineage>
        <taxon>Eukaryota</taxon>
        <taxon>Metazoa</taxon>
        <taxon>Spiralia</taxon>
        <taxon>Gnathifera</taxon>
        <taxon>Rotifera</taxon>
        <taxon>Eurotatoria</taxon>
        <taxon>Bdelloidea</taxon>
        <taxon>Adinetida</taxon>
        <taxon>Adinetidae</taxon>
        <taxon>Adineta</taxon>
    </lineage>
</organism>
<dbReference type="EMBL" id="CAJNOG010000067">
    <property type="protein sequence ID" value="CAF0880749.1"/>
    <property type="molecule type" value="Genomic_DNA"/>
</dbReference>
<dbReference type="GO" id="GO:0005506">
    <property type="term" value="F:iron ion binding"/>
    <property type="evidence" value="ECO:0007669"/>
    <property type="project" value="InterPro"/>
</dbReference>
<dbReference type="InterPro" id="IPR006620">
    <property type="entry name" value="Pro_4_hyd_alph"/>
</dbReference>
<dbReference type="GO" id="GO:0004656">
    <property type="term" value="F:procollagen-proline 4-dioxygenase activity"/>
    <property type="evidence" value="ECO:0007669"/>
    <property type="project" value="TreeGrafter"/>
</dbReference>
<dbReference type="AlphaFoldDB" id="A0A813Y8W4"/>
<dbReference type="SMART" id="SM00702">
    <property type="entry name" value="P4Hc"/>
    <property type="match status" value="1"/>
</dbReference>